<organism evidence="1 2">
    <name type="scientific">Malikia granosa</name>
    <dbReference type="NCBI Taxonomy" id="263067"/>
    <lineage>
        <taxon>Bacteria</taxon>
        <taxon>Pseudomonadati</taxon>
        <taxon>Pseudomonadota</taxon>
        <taxon>Betaproteobacteria</taxon>
        <taxon>Burkholderiales</taxon>
        <taxon>Comamonadaceae</taxon>
        <taxon>Malikia</taxon>
    </lineage>
</organism>
<gene>
    <name evidence="1" type="ORF">C6P64_01555</name>
</gene>
<evidence type="ECO:0000313" key="1">
    <source>
        <dbReference type="EMBL" id="PRD66846.1"/>
    </source>
</evidence>
<dbReference type="OrthoDB" id="6195205at2"/>
<comment type="caution">
    <text evidence="1">The sequence shown here is derived from an EMBL/GenBank/DDBJ whole genome shotgun (WGS) entry which is preliminary data.</text>
</comment>
<keyword evidence="2" id="KW-1185">Reference proteome</keyword>
<dbReference type="Proteomes" id="UP000238589">
    <property type="component" value="Unassembled WGS sequence"/>
</dbReference>
<name>A0A2S9K8Q7_9BURK</name>
<proteinExistence type="predicted"/>
<evidence type="ECO:0008006" key="3">
    <source>
        <dbReference type="Google" id="ProtNLM"/>
    </source>
</evidence>
<evidence type="ECO:0000313" key="2">
    <source>
        <dbReference type="Proteomes" id="UP000238589"/>
    </source>
</evidence>
<protein>
    <recommendedName>
        <fullName evidence="3">4Fe-4S ferredoxin-type domain-containing protein</fullName>
    </recommendedName>
</protein>
<sequence>MPEPGESVFAGLDQHGLNLQAVFDLADLPPELLAPLGLDGAGRARFRQLILIGHLGRDFWDALQRRGMHGAHPVDQFVTERVVAWMAQALPDHEWQQVFPGSVPVGLQRLGALAGWHQASPFWVGVDAEWGSWFAYRAVLLADTALPVTSRRELGSPCAACVDKPCISACPAGALATEQTGGWRLQACLDHRKQPGSSCQDRCLARNACPVGERYRYRDEQIAYHYLHSLHFIRQHC</sequence>
<reference evidence="1 2" key="1">
    <citation type="submission" date="2018-03" db="EMBL/GenBank/DDBJ databases">
        <title>Comparative genomics illustrates the genes involved in a hyperalkaliphilic mechanisms of Serpentinomonas isolated from highly-alkaline calcium-rich serpentinized springs.</title>
        <authorList>
            <person name="Suzuki S."/>
            <person name="Ishii S."/>
            <person name="Walworth N."/>
            <person name="Bird L."/>
            <person name="Kuenen J.G."/>
            <person name="Nealson K.H."/>
        </authorList>
    </citation>
    <scope>NUCLEOTIDE SEQUENCE [LARGE SCALE GENOMIC DNA]</scope>
    <source>
        <strain evidence="1 2">P1</strain>
    </source>
</reference>
<dbReference type="EMBL" id="PVLQ01000008">
    <property type="protein sequence ID" value="PRD66846.1"/>
    <property type="molecule type" value="Genomic_DNA"/>
</dbReference>
<dbReference type="AlphaFoldDB" id="A0A2S9K8Q7"/>
<dbReference type="RefSeq" id="WP_105746829.1">
    <property type="nucleotide sequence ID" value="NZ_PVLQ01000008.1"/>
</dbReference>
<accession>A0A2S9K8Q7</accession>